<feature type="compositionally biased region" description="Polar residues" evidence="1">
    <location>
        <begin position="232"/>
        <end position="247"/>
    </location>
</feature>
<reference evidence="2" key="1">
    <citation type="submission" date="2020-07" db="EMBL/GenBank/DDBJ databases">
        <title>The High-quality genome of the commercially important snow crab, Chionoecetes opilio.</title>
        <authorList>
            <person name="Jeong J.-H."/>
            <person name="Ryu S."/>
        </authorList>
    </citation>
    <scope>NUCLEOTIDE SEQUENCE</scope>
    <source>
        <strain evidence="2">MADBK_172401_WGS</strain>
        <tissue evidence="2">Digestive gland</tissue>
    </source>
</reference>
<sequence>MTQSTLLPSIPASQASSPLANLWEQGLKNQEDSGIQVIRSDEPVPKTFVAPNFGEVTNWVPQDSAHPLYSSRYADLLREILLDYMTEEEVKPDDPRLSQPNGLEVTNLNGKPLTFTRDAAGINVNGVTVRQSKANQDGTASYILTESLFGHREKVHDVWREYVKTVPAYDPFGRPLGATAKLKQALFRRPTGTSPSSPPSWTLIDVAKRYDEAGTDTPTQNTQQHAESFTTLQHGKQTDFSDVSSAEENTHSGVA</sequence>
<dbReference type="AlphaFoldDB" id="A0A8J4XQB2"/>
<comment type="caution">
    <text evidence="2">The sequence shown here is derived from an EMBL/GenBank/DDBJ whole genome shotgun (WGS) entry which is preliminary data.</text>
</comment>
<evidence type="ECO:0000313" key="3">
    <source>
        <dbReference type="Proteomes" id="UP000770661"/>
    </source>
</evidence>
<dbReference type="OrthoDB" id="6358248at2759"/>
<accession>A0A8J4XQB2</accession>
<organism evidence="2 3">
    <name type="scientific">Chionoecetes opilio</name>
    <name type="common">Atlantic snow crab</name>
    <name type="synonym">Cancer opilio</name>
    <dbReference type="NCBI Taxonomy" id="41210"/>
    <lineage>
        <taxon>Eukaryota</taxon>
        <taxon>Metazoa</taxon>
        <taxon>Ecdysozoa</taxon>
        <taxon>Arthropoda</taxon>
        <taxon>Crustacea</taxon>
        <taxon>Multicrustacea</taxon>
        <taxon>Malacostraca</taxon>
        <taxon>Eumalacostraca</taxon>
        <taxon>Eucarida</taxon>
        <taxon>Decapoda</taxon>
        <taxon>Pleocyemata</taxon>
        <taxon>Brachyura</taxon>
        <taxon>Eubrachyura</taxon>
        <taxon>Majoidea</taxon>
        <taxon>Majidae</taxon>
        <taxon>Chionoecetes</taxon>
    </lineage>
</organism>
<keyword evidence="3" id="KW-1185">Reference proteome</keyword>
<gene>
    <name evidence="2" type="ORF">GWK47_019434</name>
</gene>
<feature type="region of interest" description="Disordered" evidence="1">
    <location>
        <begin position="232"/>
        <end position="255"/>
    </location>
</feature>
<evidence type="ECO:0000313" key="2">
    <source>
        <dbReference type="EMBL" id="KAG0711958.1"/>
    </source>
</evidence>
<name>A0A8J4XQB2_CHIOP</name>
<proteinExistence type="predicted"/>
<dbReference type="EMBL" id="JACEEZ010022822">
    <property type="protein sequence ID" value="KAG0711958.1"/>
    <property type="molecule type" value="Genomic_DNA"/>
</dbReference>
<dbReference type="Proteomes" id="UP000770661">
    <property type="component" value="Unassembled WGS sequence"/>
</dbReference>
<evidence type="ECO:0000256" key="1">
    <source>
        <dbReference type="SAM" id="MobiDB-lite"/>
    </source>
</evidence>
<protein>
    <submittedName>
        <fullName evidence="2">Uncharacterized protein</fullName>
    </submittedName>
</protein>